<sequence>MMICQIIKCIGNISNLSWAFGLLTSDGPGPVWPMCSGSRLSHEMERRNQTKVHALFSSQIPNSSIAQAAAAAASANPSVASRRLRDRRRCEPSSPKPCLRVHPPASTPPRRCGLLARPELGGAVRRAPAEAVCVVGEVKKNDKYM</sequence>
<feature type="region of interest" description="Disordered" evidence="1">
    <location>
        <begin position="76"/>
        <end position="107"/>
    </location>
</feature>
<reference evidence="2" key="2">
    <citation type="submission" date="2018-05" db="EMBL/GenBank/DDBJ databases">
        <title>OmerRS3 (Oryza meridionalis Reference Sequence Version 3).</title>
        <authorList>
            <person name="Zhang J."/>
            <person name="Kudrna D."/>
            <person name="Lee S."/>
            <person name="Talag J."/>
            <person name="Welchert J."/>
            <person name="Wing R.A."/>
        </authorList>
    </citation>
    <scope>NUCLEOTIDE SEQUENCE [LARGE SCALE GENOMIC DNA]</scope>
    <source>
        <strain evidence="2">cv. OR44</strain>
    </source>
</reference>
<organism evidence="2">
    <name type="scientific">Oryza meridionalis</name>
    <dbReference type="NCBI Taxonomy" id="40149"/>
    <lineage>
        <taxon>Eukaryota</taxon>
        <taxon>Viridiplantae</taxon>
        <taxon>Streptophyta</taxon>
        <taxon>Embryophyta</taxon>
        <taxon>Tracheophyta</taxon>
        <taxon>Spermatophyta</taxon>
        <taxon>Magnoliopsida</taxon>
        <taxon>Liliopsida</taxon>
        <taxon>Poales</taxon>
        <taxon>Poaceae</taxon>
        <taxon>BOP clade</taxon>
        <taxon>Oryzoideae</taxon>
        <taxon>Oryzeae</taxon>
        <taxon>Oryzinae</taxon>
        <taxon>Oryza</taxon>
    </lineage>
</organism>
<protein>
    <submittedName>
        <fullName evidence="2">Uncharacterized protein</fullName>
    </submittedName>
</protein>
<proteinExistence type="predicted"/>
<dbReference type="Gramene" id="OMERI02G05920.2">
    <property type="protein sequence ID" value="OMERI02G05920.2"/>
    <property type="gene ID" value="OMERI02G05920"/>
</dbReference>
<evidence type="ECO:0000313" key="2">
    <source>
        <dbReference type="EnsemblPlants" id="OMERI02G05920.2"/>
    </source>
</evidence>
<dbReference type="AlphaFoldDB" id="A0A0E0CG64"/>
<dbReference type="Proteomes" id="UP000008021">
    <property type="component" value="Chromosome 2"/>
</dbReference>
<reference evidence="2" key="1">
    <citation type="submission" date="2015-04" db="UniProtKB">
        <authorList>
            <consortium name="EnsemblPlants"/>
        </authorList>
    </citation>
    <scope>IDENTIFICATION</scope>
</reference>
<evidence type="ECO:0000313" key="3">
    <source>
        <dbReference type="Proteomes" id="UP000008021"/>
    </source>
</evidence>
<name>A0A0E0CG64_9ORYZ</name>
<keyword evidence="3" id="KW-1185">Reference proteome</keyword>
<accession>A0A0E0CG64</accession>
<dbReference type="EnsemblPlants" id="OMERI02G05920.2">
    <property type="protein sequence ID" value="OMERI02G05920.2"/>
    <property type="gene ID" value="OMERI02G05920"/>
</dbReference>
<evidence type="ECO:0000256" key="1">
    <source>
        <dbReference type="SAM" id="MobiDB-lite"/>
    </source>
</evidence>